<organism evidence="1">
    <name type="scientific">marine metagenome</name>
    <dbReference type="NCBI Taxonomy" id="408172"/>
    <lineage>
        <taxon>unclassified sequences</taxon>
        <taxon>metagenomes</taxon>
        <taxon>ecological metagenomes</taxon>
    </lineage>
</organism>
<accession>A0A382XRF6</accession>
<evidence type="ECO:0000313" key="1">
    <source>
        <dbReference type="EMBL" id="SVD73712.1"/>
    </source>
</evidence>
<dbReference type="EMBL" id="UINC01169925">
    <property type="protein sequence ID" value="SVD73712.1"/>
    <property type="molecule type" value="Genomic_DNA"/>
</dbReference>
<proteinExistence type="predicted"/>
<protein>
    <submittedName>
        <fullName evidence="1">Uncharacterized protein</fullName>
    </submittedName>
</protein>
<name>A0A382XRF6_9ZZZZ</name>
<sequence>MILFVLKTFLDYQQMALKQRDTARIQATFQRILMMMKSELIQAGYGLDSYQEGIQITDEWIQIQKDGNLDGDLGDSREDIVYRFFPDDQKLSRKSGQGYFQILLEPIYSVFFQAHPSDFEPHKSIPCVRIQFQLEELDAIQEATLCPLNP</sequence>
<reference evidence="1" key="1">
    <citation type="submission" date="2018-05" db="EMBL/GenBank/DDBJ databases">
        <authorList>
            <person name="Lanie J.A."/>
            <person name="Ng W.-L."/>
            <person name="Kazmierczak K.M."/>
            <person name="Andrzejewski T.M."/>
            <person name="Davidsen T.M."/>
            <person name="Wayne K.J."/>
            <person name="Tettelin H."/>
            <person name="Glass J.I."/>
            <person name="Rusch D."/>
            <person name="Podicherti R."/>
            <person name="Tsui H.-C.T."/>
            <person name="Winkler M.E."/>
        </authorList>
    </citation>
    <scope>NUCLEOTIDE SEQUENCE</scope>
</reference>
<dbReference type="AlphaFoldDB" id="A0A382XRF6"/>
<gene>
    <name evidence="1" type="ORF">METZ01_LOCUS426566</name>
</gene>